<proteinExistence type="inferred from homology"/>
<keyword evidence="4" id="KW-1185">Reference proteome</keyword>
<dbReference type="Proteomes" id="UP001479290">
    <property type="component" value="Unassembled WGS sequence"/>
</dbReference>
<accession>A0AAW1ZRX2</accession>
<reference evidence="3 4" key="1">
    <citation type="submission" date="2024-05" db="EMBL/GenBank/DDBJ databases">
        <title>A high-quality chromosomal-level genome assembly of Topmouth culter (Culter alburnus).</title>
        <authorList>
            <person name="Zhao H."/>
        </authorList>
    </citation>
    <scope>NUCLEOTIDE SEQUENCE [LARGE SCALE GENOMIC DNA]</scope>
    <source>
        <strain evidence="3">CATC2023</strain>
        <tissue evidence="3">Muscle</tissue>
    </source>
</reference>
<keyword evidence="2" id="KW-0597">Phosphoprotein</keyword>
<dbReference type="AlphaFoldDB" id="A0AAW1ZRX2"/>
<dbReference type="GO" id="GO:0003779">
    <property type="term" value="F:actin binding"/>
    <property type="evidence" value="ECO:0007669"/>
    <property type="project" value="TreeGrafter"/>
</dbReference>
<dbReference type="PANTHER" id="PTHR15941:SF16">
    <property type="entry name" value="MYOZENIN 3A-RELATED"/>
    <property type="match status" value="1"/>
</dbReference>
<dbReference type="InterPro" id="IPR008438">
    <property type="entry name" value="MYOZ"/>
</dbReference>
<protein>
    <recommendedName>
        <fullName evidence="5">Myozenin-2-like</fullName>
    </recommendedName>
</protein>
<evidence type="ECO:0000256" key="1">
    <source>
        <dbReference type="ARBA" id="ARBA00009126"/>
    </source>
</evidence>
<evidence type="ECO:0008006" key="5">
    <source>
        <dbReference type="Google" id="ProtNLM"/>
    </source>
</evidence>
<dbReference type="Pfam" id="PF05556">
    <property type="entry name" value="Calsarcin"/>
    <property type="match status" value="1"/>
</dbReference>
<dbReference type="GO" id="GO:0030018">
    <property type="term" value="C:Z disc"/>
    <property type="evidence" value="ECO:0007669"/>
    <property type="project" value="InterPro"/>
</dbReference>
<dbReference type="PANTHER" id="PTHR15941">
    <property type="entry name" value="MYOZENIN"/>
    <property type="match status" value="1"/>
</dbReference>
<evidence type="ECO:0000256" key="2">
    <source>
        <dbReference type="ARBA" id="ARBA00022553"/>
    </source>
</evidence>
<gene>
    <name evidence="3" type="ORF">ABG768_006926</name>
</gene>
<organism evidence="3 4">
    <name type="scientific">Culter alburnus</name>
    <name type="common">Topmouth culter</name>
    <dbReference type="NCBI Taxonomy" id="194366"/>
    <lineage>
        <taxon>Eukaryota</taxon>
        <taxon>Metazoa</taxon>
        <taxon>Chordata</taxon>
        <taxon>Craniata</taxon>
        <taxon>Vertebrata</taxon>
        <taxon>Euteleostomi</taxon>
        <taxon>Actinopterygii</taxon>
        <taxon>Neopterygii</taxon>
        <taxon>Teleostei</taxon>
        <taxon>Ostariophysi</taxon>
        <taxon>Cypriniformes</taxon>
        <taxon>Xenocyprididae</taxon>
        <taxon>Xenocypridinae</taxon>
        <taxon>Culter</taxon>
    </lineage>
</organism>
<comment type="similarity">
    <text evidence="1">Belongs to the myozenin family.</text>
</comment>
<sequence length="256" mass="28739">MQNAHHSLTKQRQQQAMILSREAKGGLNLGKKISIPKDVMMEELNLNTNRGSIMFQERQRRVERYTLENSGDASTGIYNDMDQNQIQNQNQNYMMTDMQGGKENLLYPVAGKHSLVTSLKNTVAKKGSPNVLAPGYSGPLREIPREKFNATVIPKSYCSPWREALGESEELLSSLNTQIPQPAQKLPPANYRCFNRAAVPFGGPVRSQRVIPVIGFETLETQNLPDMTLATMSKRRNFNRAPRGWGIGYSPESNDL</sequence>
<dbReference type="GO" id="GO:0051373">
    <property type="term" value="F:FATZ binding"/>
    <property type="evidence" value="ECO:0007669"/>
    <property type="project" value="TreeGrafter"/>
</dbReference>
<dbReference type="GO" id="GO:0015629">
    <property type="term" value="C:actin cytoskeleton"/>
    <property type="evidence" value="ECO:0007669"/>
    <property type="project" value="TreeGrafter"/>
</dbReference>
<dbReference type="GO" id="GO:0031433">
    <property type="term" value="F:telethonin binding"/>
    <property type="evidence" value="ECO:0007669"/>
    <property type="project" value="TreeGrafter"/>
</dbReference>
<comment type="caution">
    <text evidence="3">The sequence shown here is derived from an EMBL/GenBank/DDBJ whole genome shotgun (WGS) entry which is preliminary data.</text>
</comment>
<evidence type="ECO:0000313" key="3">
    <source>
        <dbReference type="EMBL" id="KAK9963762.1"/>
    </source>
</evidence>
<dbReference type="EMBL" id="JAWDJR010000014">
    <property type="protein sequence ID" value="KAK9963762.1"/>
    <property type="molecule type" value="Genomic_DNA"/>
</dbReference>
<evidence type="ECO:0000313" key="4">
    <source>
        <dbReference type="Proteomes" id="UP001479290"/>
    </source>
</evidence>
<name>A0AAW1ZRX2_CULAL</name>